<evidence type="ECO:0000313" key="2">
    <source>
        <dbReference type="Proteomes" id="UP000010953"/>
    </source>
</evidence>
<comment type="caution">
    <text evidence="1">The sequence shown here is derived from an EMBL/GenBank/DDBJ whole genome shotgun (WGS) entry which is preliminary data.</text>
</comment>
<dbReference type="EMBL" id="AMZY02000013">
    <property type="protein sequence ID" value="EMS32568.1"/>
    <property type="molecule type" value="Genomic_DNA"/>
</dbReference>
<evidence type="ECO:0000313" key="1">
    <source>
        <dbReference type="EMBL" id="EMS32568.1"/>
    </source>
</evidence>
<reference evidence="1" key="1">
    <citation type="submission" date="2013-01" db="EMBL/GenBank/DDBJ databases">
        <title>Genome assembly of Mariniradius saccharolyticus AK6.</title>
        <authorList>
            <person name="Vaidya B."/>
            <person name="Khatri I."/>
            <person name="Tanuku N.R.S."/>
            <person name="Subramanian S."/>
            <person name="Pinnaka A."/>
        </authorList>
    </citation>
    <scope>NUCLEOTIDE SEQUENCE [LARGE SCALE GENOMIC DNA]</scope>
    <source>
        <strain evidence="1">AK6</strain>
    </source>
</reference>
<gene>
    <name evidence="1" type="ORF">C943_01295</name>
</gene>
<accession>M7XDA4</accession>
<dbReference type="AlphaFoldDB" id="M7XDA4"/>
<dbReference type="InParanoid" id="M7XDA4"/>
<dbReference type="Proteomes" id="UP000010953">
    <property type="component" value="Unassembled WGS sequence"/>
</dbReference>
<sequence length="54" mass="6227">MKKRSRYFLSIENDQNSPLQLFLVFGGNQNSISNFPLPKIRNVAAFFPPGRHSF</sequence>
<protein>
    <submittedName>
        <fullName evidence="1">Uncharacterized protein</fullName>
    </submittedName>
</protein>
<proteinExistence type="predicted"/>
<keyword evidence="2" id="KW-1185">Reference proteome</keyword>
<name>M7XDA4_9BACT</name>
<organism evidence="1 2">
    <name type="scientific">Mariniradius saccharolyticus AK6</name>
    <dbReference type="NCBI Taxonomy" id="1239962"/>
    <lineage>
        <taxon>Bacteria</taxon>
        <taxon>Pseudomonadati</taxon>
        <taxon>Bacteroidota</taxon>
        <taxon>Cytophagia</taxon>
        <taxon>Cytophagales</taxon>
        <taxon>Cyclobacteriaceae</taxon>
        <taxon>Mariniradius</taxon>
    </lineage>
</organism>